<sequence>MLALDPEINTSFH</sequence>
<organism evidence="1">
    <name type="scientific">Arundo donax</name>
    <name type="common">Giant reed</name>
    <name type="synonym">Donax arundinaceus</name>
    <dbReference type="NCBI Taxonomy" id="35708"/>
    <lineage>
        <taxon>Eukaryota</taxon>
        <taxon>Viridiplantae</taxon>
        <taxon>Streptophyta</taxon>
        <taxon>Embryophyta</taxon>
        <taxon>Tracheophyta</taxon>
        <taxon>Spermatophyta</taxon>
        <taxon>Magnoliopsida</taxon>
        <taxon>Liliopsida</taxon>
        <taxon>Poales</taxon>
        <taxon>Poaceae</taxon>
        <taxon>PACMAD clade</taxon>
        <taxon>Arundinoideae</taxon>
        <taxon>Arundineae</taxon>
        <taxon>Arundo</taxon>
    </lineage>
</organism>
<name>A0A0A8Y1J4_ARUDO</name>
<evidence type="ECO:0000313" key="1">
    <source>
        <dbReference type="EMBL" id="JAD18945.1"/>
    </source>
</evidence>
<proteinExistence type="predicted"/>
<protein>
    <submittedName>
        <fullName evidence="1">Uncharacterized protein</fullName>
    </submittedName>
</protein>
<reference evidence="1" key="2">
    <citation type="journal article" date="2015" name="Data Brief">
        <title>Shoot transcriptome of the giant reed, Arundo donax.</title>
        <authorList>
            <person name="Barrero R.A."/>
            <person name="Guerrero F.D."/>
            <person name="Moolhuijzen P."/>
            <person name="Goolsby J.A."/>
            <person name="Tidwell J."/>
            <person name="Bellgard S.E."/>
            <person name="Bellgard M.I."/>
        </authorList>
    </citation>
    <scope>NUCLEOTIDE SEQUENCE</scope>
    <source>
        <tissue evidence="1">Shoot tissue taken approximately 20 cm above the soil surface</tissue>
    </source>
</reference>
<accession>A0A0A8Y1J4</accession>
<dbReference type="EMBL" id="GBRH01278950">
    <property type="protein sequence ID" value="JAD18945.1"/>
    <property type="molecule type" value="Transcribed_RNA"/>
</dbReference>
<reference evidence="1" key="1">
    <citation type="submission" date="2014-09" db="EMBL/GenBank/DDBJ databases">
        <authorList>
            <person name="Magalhaes I.L.F."/>
            <person name="Oliveira U."/>
            <person name="Santos F.R."/>
            <person name="Vidigal T.H.D.A."/>
            <person name="Brescovit A.D."/>
            <person name="Santos A.J."/>
        </authorList>
    </citation>
    <scope>NUCLEOTIDE SEQUENCE</scope>
    <source>
        <tissue evidence="1">Shoot tissue taken approximately 20 cm above the soil surface</tissue>
    </source>
</reference>